<protein>
    <submittedName>
        <fullName evidence="1">Uncharacterized protein</fullName>
    </submittedName>
</protein>
<evidence type="ECO:0000313" key="1">
    <source>
        <dbReference type="EMBL" id="GIY06152.1"/>
    </source>
</evidence>
<proteinExistence type="predicted"/>
<comment type="caution">
    <text evidence="1">The sequence shown here is derived from an EMBL/GenBank/DDBJ whole genome shotgun (WGS) entry which is preliminary data.</text>
</comment>
<evidence type="ECO:0000313" key="2">
    <source>
        <dbReference type="Proteomes" id="UP001054837"/>
    </source>
</evidence>
<sequence>MLIGILSPRRIRKHFMGWTRRKKLPLNCLSSGVLVRHYNYHSNGILNSKGSSPFVCGRSLNDMIKHSSRGKAGDNFFEVLKTVSGV</sequence>
<dbReference type="Proteomes" id="UP001054837">
    <property type="component" value="Unassembled WGS sequence"/>
</dbReference>
<name>A0AAV4QD47_9ARAC</name>
<dbReference type="AlphaFoldDB" id="A0AAV4QD47"/>
<gene>
    <name evidence="1" type="ORF">CDAR_7911</name>
</gene>
<dbReference type="EMBL" id="BPLQ01004178">
    <property type="protein sequence ID" value="GIY06152.1"/>
    <property type="molecule type" value="Genomic_DNA"/>
</dbReference>
<reference evidence="1 2" key="1">
    <citation type="submission" date="2021-06" db="EMBL/GenBank/DDBJ databases">
        <title>Caerostris darwini draft genome.</title>
        <authorList>
            <person name="Kono N."/>
            <person name="Arakawa K."/>
        </authorList>
    </citation>
    <scope>NUCLEOTIDE SEQUENCE [LARGE SCALE GENOMIC DNA]</scope>
</reference>
<organism evidence="1 2">
    <name type="scientific">Caerostris darwini</name>
    <dbReference type="NCBI Taxonomy" id="1538125"/>
    <lineage>
        <taxon>Eukaryota</taxon>
        <taxon>Metazoa</taxon>
        <taxon>Ecdysozoa</taxon>
        <taxon>Arthropoda</taxon>
        <taxon>Chelicerata</taxon>
        <taxon>Arachnida</taxon>
        <taxon>Araneae</taxon>
        <taxon>Araneomorphae</taxon>
        <taxon>Entelegynae</taxon>
        <taxon>Araneoidea</taxon>
        <taxon>Araneidae</taxon>
        <taxon>Caerostris</taxon>
    </lineage>
</organism>
<accession>A0AAV4QD47</accession>
<keyword evidence="2" id="KW-1185">Reference proteome</keyword>